<name>A0A0F9UCL3_9ZZZZ</name>
<comment type="caution">
    <text evidence="2">The sequence shown here is derived from an EMBL/GenBank/DDBJ whole genome shotgun (WGS) entry which is preliminary data.</text>
</comment>
<dbReference type="InterPro" id="IPR007712">
    <property type="entry name" value="RelE/ParE_toxin"/>
</dbReference>
<dbReference type="InterPro" id="IPR052747">
    <property type="entry name" value="TA_system_RelE_toxin"/>
</dbReference>
<gene>
    <name evidence="2" type="ORF">LCGC14_0238960</name>
</gene>
<organism evidence="2">
    <name type="scientific">marine sediment metagenome</name>
    <dbReference type="NCBI Taxonomy" id="412755"/>
    <lineage>
        <taxon>unclassified sequences</taxon>
        <taxon>metagenomes</taxon>
        <taxon>ecological metagenomes</taxon>
    </lineage>
</organism>
<sequence length="90" mass="10341">MTKRTYAIEFTRRADEDLDGLPRKDQGRILAAITDLAEDPTPHGCDKIIGGDNAYRIRVGMYRVVYIVQRKKLLIVVIRVGHRKDVYRGL</sequence>
<dbReference type="PANTHER" id="PTHR38813">
    <property type="match status" value="1"/>
</dbReference>
<dbReference type="EMBL" id="LAZR01000119">
    <property type="protein sequence ID" value="KKN89389.1"/>
    <property type="molecule type" value="Genomic_DNA"/>
</dbReference>
<reference evidence="2" key="1">
    <citation type="journal article" date="2015" name="Nature">
        <title>Complex archaea that bridge the gap between prokaryotes and eukaryotes.</title>
        <authorList>
            <person name="Spang A."/>
            <person name="Saw J.H."/>
            <person name="Jorgensen S.L."/>
            <person name="Zaremba-Niedzwiedzka K."/>
            <person name="Martijn J."/>
            <person name="Lind A.E."/>
            <person name="van Eijk R."/>
            <person name="Schleper C."/>
            <person name="Guy L."/>
            <person name="Ettema T.J."/>
        </authorList>
    </citation>
    <scope>NUCLEOTIDE SEQUENCE</scope>
</reference>
<evidence type="ECO:0000313" key="2">
    <source>
        <dbReference type="EMBL" id="KKN89389.1"/>
    </source>
</evidence>
<dbReference type="InterPro" id="IPR035093">
    <property type="entry name" value="RelE/ParE_toxin_dom_sf"/>
</dbReference>
<dbReference type="Pfam" id="PF05016">
    <property type="entry name" value="ParE_toxin"/>
    <property type="match status" value="1"/>
</dbReference>
<dbReference type="AlphaFoldDB" id="A0A0F9UCL3"/>
<accession>A0A0F9UCL3</accession>
<dbReference type="SUPFAM" id="SSF143011">
    <property type="entry name" value="RelE-like"/>
    <property type="match status" value="1"/>
</dbReference>
<proteinExistence type="predicted"/>
<keyword evidence="1" id="KW-1277">Toxin-antitoxin system</keyword>
<dbReference type="Gene3D" id="3.30.2310.20">
    <property type="entry name" value="RelE-like"/>
    <property type="match status" value="1"/>
</dbReference>
<evidence type="ECO:0000256" key="1">
    <source>
        <dbReference type="ARBA" id="ARBA00022649"/>
    </source>
</evidence>
<protein>
    <submittedName>
        <fullName evidence="2">Uncharacterized protein</fullName>
    </submittedName>
</protein>
<dbReference type="PANTHER" id="PTHR38813:SF1">
    <property type="entry name" value="TOXIN RELE1-RELATED"/>
    <property type="match status" value="1"/>
</dbReference>